<dbReference type="Pfam" id="PF04608">
    <property type="entry name" value="PgpA"/>
    <property type="match status" value="1"/>
</dbReference>
<keyword evidence="4" id="KW-1185">Reference proteome</keyword>
<keyword evidence="1" id="KW-0812">Transmembrane</keyword>
<dbReference type="EMBL" id="BSDD01000002">
    <property type="protein sequence ID" value="GLH69449.1"/>
    <property type="molecule type" value="Genomic_DNA"/>
</dbReference>
<evidence type="ECO:0000256" key="1">
    <source>
        <dbReference type="SAM" id="Phobius"/>
    </source>
</evidence>
<dbReference type="Proteomes" id="UP001165089">
    <property type="component" value="Unassembled WGS sequence"/>
</dbReference>
<feature type="domain" description="YutG/PgpA" evidence="2">
    <location>
        <begin position="22"/>
        <end position="175"/>
    </location>
</feature>
<keyword evidence="1" id="KW-0472">Membrane</keyword>
<name>A0ABQ5Q524_9BACT</name>
<dbReference type="InterPro" id="IPR026037">
    <property type="entry name" value="PgpA"/>
</dbReference>
<feature type="transmembrane region" description="Helical" evidence="1">
    <location>
        <begin position="155"/>
        <end position="178"/>
    </location>
</feature>
<sequence length="188" mass="20228">MPYHQPMEPDRAPAPAPRPAWWIATGLGSGRLRPAPGTWGSLAGLLAWLVLVRLLRPCPPQIAIPAALAAPVGLTALAIWASGRVVAETGEKDPGYIVADEWAGQWFALTPLLFAGALRPQPWGPWLLRLAVPFLLFRLFDIWKPGPVDAAQRLPGGWGVVLDDVVAGLLAALLAWPLDLGLRSLLLR</sequence>
<evidence type="ECO:0000313" key="4">
    <source>
        <dbReference type="Proteomes" id="UP001165089"/>
    </source>
</evidence>
<protein>
    <recommendedName>
        <fullName evidence="2">YutG/PgpA domain-containing protein</fullName>
    </recommendedName>
</protein>
<dbReference type="PANTHER" id="PTHR36305">
    <property type="entry name" value="PHOSPHATIDYLGLYCEROPHOSPHATASE A"/>
    <property type="match status" value="1"/>
</dbReference>
<feature type="transmembrane region" description="Helical" evidence="1">
    <location>
        <begin position="37"/>
        <end position="55"/>
    </location>
</feature>
<organism evidence="3 4">
    <name type="scientific">Geothrix rubra</name>
    <dbReference type="NCBI Taxonomy" id="2927977"/>
    <lineage>
        <taxon>Bacteria</taxon>
        <taxon>Pseudomonadati</taxon>
        <taxon>Acidobacteriota</taxon>
        <taxon>Holophagae</taxon>
        <taxon>Holophagales</taxon>
        <taxon>Holophagaceae</taxon>
        <taxon>Geothrix</taxon>
    </lineage>
</organism>
<keyword evidence="1" id="KW-1133">Transmembrane helix</keyword>
<gene>
    <name evidence="3" type="ORF">GETHPA_09820</name>
</gene>
<evidence type="ECO:0000259" key="2">
    <source>
        <dbReference type="Pfam" id="PF04608"/>
    </source>
</evidence>
<proteinExistence type="predicted"/>
<dbReference type="SUPFAM" id="SSF101307">
    <property type="entry name" value="YutG-like"/>
    <property type="match status" value="1"/>
</dbReference>
<accession>A0ABQ5Q524</accession>
<dbReference type="RefSeq" id="WP_285723469.1">
    <property type="nucleotide sequence ID" value="NZ_BSDD01000002.1"/>
</dbReference>
<evidence type="ECO:0000313" key="3">
    <source>
        <dbReference type="EMBL" id="GLH69449.1"/>
    </source>
</evidence>
<dbReference type="PANTHER" id="PTHR36305:SF1">
    <property type="entry name" value="PHOSPHATIDYLGLYCEROPHOSPHATASE A"/>
    <property type="match status" value="1"/>
</dbReference>
<dbReference type="PIRSF" id="PIRSF006162">
    <property type="entry name" value="PgpA"/>
    <property type="match status" value="1"/>
</dbReference>
<feature type="transmembrane region" description="Helical" evidence="1">
    <location>
        <begin position="62"/>
        <end position="82"/>
    </location>
</feature>
<dbReference type="InterPro" id="IPR036681">
    <property type="entry name" value="PgpA-like_sf"/>
</dbReference>
<reference evidence="3 4" key="1">
    <citation type="journal article" date="2023" name="Antonie Van Leeuwenhoek">
        <title>Mesoterricola silvestris gen. nov., sp. nov., Mesoterricola sediminis sp. nov., Geothrix oryzae sp. nov., Geothrix edaphica sp. nov., Geothrix rubra sp. nov., and Geothrix limicola sp. nov., six novel members of Acidobacteriota isolated from soils.</title>
        <authorList>
            <person name="Itoh H."/>
            <person name="Sugisawa Y."/>
            <person name="Mise K."/>
            <person name="Xu Z."/>
            <person name="Kuniyasu M."/>
            <person name="Ushijima N."/>
            <person name="Kawano K."/>
            <person name="Kobayashi E."/>
            <person name="Shiratori Y."/>
            <person name="Masuda Y."/>
            <person name="Senoo K."/>
        </authorList>
    </citation>
    <scope>NUCLEOTIDE SEQUENCE [LARGE SCALE GENOMIC DNA]</scope>
    <source>
        <strain evidence="3 4">Red803</strain>
    </source>
</reference>
<comment type="caution">
    <text evidence="3">The sequence shown here is derived from an EMBL/GenBank/DDBJ whole genome shotgun (WGS) entry which is preliminary data.</text>
</comment>
<dbReference type="InterPro" id="IPR007686">
    <property type="entry name" value="YutG/PgpA"/>
</dbReference>
<dbReference type="CDD" id="cd06971">
    <property type="entry name" value="PgpA"/>
    <property type="match status" value="1"/>
</dbReference>